<keyword evidence="7" id="KW-0472">Membrane</keyword>
<evidence type="ECO:0000256" key="6">
    <source>
        <dbReference type="ARBA" id="ARBA00023065"/>
    </source>
</evidence>
<keyword evidence="9" id="KW-0066">ATP synthesis</keyword>
<keyword evidence="4" id="KW-0813">Transport</keyword>
<comment type="similarity">
    <text evidence="3">Belongs to the ATPase gamma chain family.</text>
</comment>
<keyword evidence="12" id="KW-1185">Reference proteome</keyword>
<evidence type="ECO:0000256" key="9">
    <source>
        <dbReference type="ARBA" id="ARBA00023310"/>
    </source>
</evidence>
<evidence type="ECO:0000256" key="5">
    <source>
        <dbReference type="ARBA" id="ARBA00022781"/>
    </source>
</evidence>
<evidence type="ECO:0000256" key="2">
    <source>
        <dbReference type="ARBA" id="ARBA00004170"/>
    </source>
</evidence>
<dbReference type="Gene3D" id="1.10.287.80">
    <property type="entry name" value="ATP synthase, gamma subunit, helix hairpin domain"/>
    <property type="match status" value="1"/>
</dbReference>
<dbReference type="RefSeq" id="WP_345250977.1">
    <property type="nucleotide sequence ID" value="NZ_BAABFO010000017.1"/>
</dbReference>
<evidence type="ECO:0000256" key="3">
    <source>
        <dbReference type="ARBA" id="ARBA00007681"/>
    </source>
</evidence>
<gene>
    <name evidence="11" type="ORF">GCM10023144_33080</name>
</gene>
<protein>
    <submittedName>
        <fullName evidence="11">FoF1 ATP synthase subunit gamma</fullName>
    </submittedName>
</protein>
<evidence type="ECO:0000256" key="8">
    <source>
        <dbReference type="ARBA" id="ARBA00023196"/>
    </source>
</evidence>
<feature type="region of interest" description="Disordered" evidence="10">
    <location>
        <begin position="275"/>
        <end position="299"/>
    </location>
</feature>
<accession>A0ABP8HCD8</accession>
<dbReference type="Gene3D" id="3.40.1380.10">
    <property type="match status" value="1"/>
</dbReference>
<dbReference type="Pfam" id="PF00231">
    <property type="entry name" value="ATP-synt"/>
    <property type="match status" value="1"/>
</dbReference>
<dbReference type="InterPro" id="IPR000131">
    <property type="entry name" value="ATP_synth_F1_gsu"/>
</dbReference>
<dbReference type="EMBL" id="BAABFO010000017">
    <property type="protein sequence ID" value="GAA4337397.1"/>
    <property type="molecule type" value="Genomic_DNA"/>
</dbReference>
<reference evidence="12" key="1">
    <citation type="journal article" date="2019" name="Int. J. Syst. Evol. Microbiol.">
        <title>The Global Catalogue of Microorganisms (GCM) 10K type strain sequencing project: providing services to taxonomists for standard genome sequencing and annotation.</title>
        <authorList>
            <consortium name="The Broad Institute Genomics Platform"/>
            <consortium name="The Broad Institute Genome Sequencing Center for Infectious Disease"/>
            <person name="Wu L."/>
            <person name="Ma J."/>
        </authorList>
    </citation>
    <scope>NUCLEOTIDE SEQUENCE [LARGE SCALE GENOMIC DNA]</scope>
    <source>
        <strain evidence="12">JCM 17666</strain>
    </source>
</reference>
<sequence length="299" mass="31728">MGQRLSELHDRVATVRQLGGVVSALRGIAASRAQQSRGLLEGVRAYADIVAQAIAQALTLLPVGAGDGPPAPGRRPALLLFCAEQGFAGPFSDAVFDAAGGPPAEAELMVVGSRGVRLAQARGLRVAWQAPMVSQAASAGALANRIAAMLEDRMREGDIARVDMVFARPAAGGEIAVERRSLLPLDLRHIAPARMRQPPLVNLPPPLLLERLAAEYLFAALNEAVLYGFAAENTARMTAMAAARAHIDRRLEELAREERLARQDEITEEVVELASGTEAQRTIGGRRPPAMARHEGAGP</sequence>
<evidence type="ECO:0000256" key="1">
    <source>
        <dbReference type="ARBA" id="ARBA00003456"/>
    </source>
</evidence>
<keyword evidence="8" id="KW-0139">CF(1)</keyword>
<evidence type="ECO:0000256" key="7">
    <source>
        <dbReference type="ARBA" id="ARBA00023136"/>
    </source>
</evidence>
<proteinExistence type="inferred from homology"/>
<evidence type="ECO:0000256" key="10">
    <source>
        <dbReference type="SAM" id="MobiDB-lite"/>
    </source>
</evidence>
<name>A0ABP8HCD8_9BURK</name>
<comment type="subcellular location">
    <subcellularLocation>
        <location evidence="2">Membrane</location>
        <topology evidence="2">Peripheral membrane protein</topology>
    </subcellularLocation>
</comment>
<dbReference type="Proteomes" id="UP001501671">
    <property type="component" value="Unassembled WGS sequence"/>
</dbReference>
<evidence type="ECO:0000313" key="11">
    <source>
        <dbReference type="EMBL" id="GAA4337397.1"/>
    </source>
</evidence>
<keyword evidence="6" id="KW-0406">Ion transport</keyword>
<organism evidence="11 12">
    <name type="scientific">Pigmentiphaga soli</name>
    <dbReference type="NCBI Taxonomy" id="1007095"/>
    <lineage>
        <taxon>Bacteria</taxon>
        <taxon>Pseudomonadati</taxon>
        <taxon>Pseudomonadota</taxon>
        <taxon>Betaproteobacteria</taxon>
        <taxon>Burkholderiales</taxon>
        <taxon>Alcaligenaceae</taxon>
        <taxon>Pigmentiphaga</taxon>
    </lineage>
</organism>
<dbReference type="InterPro" id="IPR035968">
    <property type="entry name" value="ATP_synth_F1_ATPase_gsu"/>
</dbReference>
<comment type="function">
    <text evidence="1">Produces ATP from ADP in the presence of a proton gradient across the membrane. The gamma chain is believed to be important in regulating ATPase activity and the flow of protons through the CF(0) complex.</text>
</comment>
<evidence type="ECO:0000313" key="12">
    <source>
        <dbReference type="Proteomes" id="UP001501671"/>
    </source>
</evidence>
<evidence type="ECO:0000256" key="4">
    <source>
        <dbReference type="ARBA" id="ARBA00022448"/>
    </source>
</evidence>
<dbReference type="SUPFAM" id="SSF52943">
    <property type="entry name" value="ATP synthase (F1-ATPase), gamma subunit"/>
    <property type="match status" value="1"/>
</dbReference>
<comment type="caution">
    <text evidence="11">The sequence shown here is derived from an EMBL/GenBank/DDBJ whole genome shotgun (WGS) entry which is preliminary data.</text>
</comment>
<keyword evidence="5" id="KW-0375">Hydrogen ion transport</keyword>